<dbReference type="SUPFAM" id="SSF55277">
    <property type="entry name" value="GYF domain"/>
    <property type="match status" value="1"/>
</dbReference>
<feature type="compositionally biased region" description="Basic and acidic residues" evidence="1">
    <location>
        <begin position="315"/>
        <end position="330"/>
    </location>
</feature>
<dbReference type="Gene3D" id="3.30.1490.40">
    <property type="match status" value="1"/>
</dbReference>
<dbReference type="InterPro" id="IPR035445">
    <property type="entry name" value="GYF-like_dom_sf"/>
</dbReference>
<feature type="compositionally biased region" description="Polar residues" evidence="1">
    <location>
        <begin position="126"/>
        <end position="137"/>
    </location>
</feature>
<feature type="region of interest" description="Disordered" evidence="1">
    <location>
        <begin position="315"/>
        <end position="363"/>
    </location>
</feature>
<protein>
    <recommendedName>
        <fullName evidence="2">GYF domain-containing protein</fullName>
    </recommendedName>
</protein>
<dbReference type="PROSITE" id="PS50829">
    <property type="entry name" value="GYF"/>
    <property type="match status" value="1"/>
</dbReference>
<accession>A0A1Q9F3Q6</accession>
<feature type="compositionally biased region" description="Basic and acidic residues" evidence="1">
    <location>
        <begin position="138"/>
        <end position="147"/>
    </location>
</feature>
<evidence type="ECO:0000256" key="1">
    <source>
        <dbReference type="SAM" id="MobiDB-lite"/>
    </source>
</evidence>
<feature type="compositionally biased region" description="Low complexity" evidence="1">
    <location>
        <begin position="686"/>
        <end position="702"/>
    </location>
</feature>
<comment type="caution">
    <text evidence="3">The sequence shown here is derived from an EMBL/GenBank/DDBJ whole genome shotgun (WGS) entry which is preliminary data.</text>
</comment>
<feature type="domain" description="GYF" evidence="2">
    <location>
        <begin position="203"/>
        <end position="248"/>
    </location>
</feature>
<dbReference type="Proteomes" id="UP000186817">
    <property type="component" value="Unassembled WGS sequence"/>
</dbReference>
<feature type="region of interest" description="Disordered" evidence="1">
    <location>
        <begin position="549"/>
        <end position="577"/>
    </location>
</feature>
<evidence type="ECO:0000313" key="3">
    <source>
        <dbReference type="EMBL" id="OLQ14239.1"/>
    </source>
</evidence>
<feature type="compositionally biased region" description="Polar residues" evidence="1">
    <location>
        <begin position="559"/>
        <end position="577"/>
    </location>
</feature>
<feature type="compositionally biased region" description="Basic and acidic residues" evidence="1">
    <location>
        <begin position="112"/>
        <end position="125"/>
    </location>
</feature>
<feature type="region of interest" description="Disordered" evidence="1">
    <location>
        <begin position="111"/>
        <end position="147"/>
    </location>
</feature>
<gene>
    <name evidence="3" type="ORF">AK812_SmicGene1641</name>
</gene>
<keyword evidence="4" id="KW-1185">Reference proteome</keyword>
<sequence length="723" mass="79341">MQSKSGCNEEGSAPLKGRLVSPAAAGWSARILQGSVGAKGASAKASQQCVGQTVFGTLLAGTTSTFQPSRNCLCVREERGGHGRRHQAQGLYKDDCLGRVFRLNTQLQRFKPSNESEDRLEDRNTLDTVRASTMSGSRNRDDDTDHGQRRLWRCCNDDNRDGYHQSWESEMPAAYRHPAPQYPCLSAEEAASRADDHGRKLHELKWLYLDSVGQEFGPLSSGTMQEWLTMGRFPVGLDLRVRLPERLKTCCIVKSKQRRLRREEGMHVALCALAIACDAARDPSEQSRLREAPWALLETGDSVWNRHVQADVEKARLGHSGRGTETRLSEDDPEQEADSDGLDEDEEDEDGTEGVKRYQDLPDLSEEPFNKYNALAADDGPVASAITAAETAAAVVKESAVVWKMTEEDLQEAAGDVNAATKKSEEDVAKGDRVLYDLKAKPGREVKKEVEENLARMQQESGDMHLGINRLFVQLSCRVVEMANDDAKLKAVKVPFWWDQHLPLRQIFPDLSAAFRLPPAWPEACQEGKSSSSGSLEVEDLRRSIRESGRMSGPFHNCVPSSSSASQGAQTIPGSVSSVSFAPSAEAVNGDTKVMRPERNKIPTAEQARDLATAKPPESLPLPPRESILLERAELPPLPKAQSVLERLLQQEKQELRLTCQINGQTKDSGRLFLEKAANGASHKVNGTNGPNGTNGTHGTNGKLEADRLVQNGNGAVVALLQD</sequence>
<dbReference type="OrthoDB" id="434813at2759"/>
<dbReference type="InterPro" id="IPR003169">
    <property type="entry name" value="GYF"/>
</dbReference>
<organism evidence="3 4">
    <name type="scientific">Symbiodinium microadriaticum</name>
    <name type="common">Dinoflagellate</name>
    <name type="synonym">Zooxanthella microadriatica</name>
    <dbReference type="NCBI Taxonomy" id="2951"/>
    <lineage>
        <taxon>Eukaryota</taxon>
        <taxon>Sar</taxon>
        <taxon>Alveolata</taxon>
        <taxon>Dinophyceae</taxon>
        <taxon>Suessiales</taxon>
        <taxon>Symbiodiniaceae</taxon>
        <taxon>Symbiodinium</taxon>
    </lineage>
</organism>
<name>A0A1Q9F3Q6_SYMMI</name>
<dbReference type="EMBL" id="LSRX01000018">
    <property type="protein sequence ID" value="OLQ14239.1"/>
    <property type="molecule type" value="Genomic_DNA"/>
</dbReference>
<feature type="compositionally biased region" description="Acidic residues" evidence="1">
    <location>
        <begin position="331"/>
        <end position="352"/>
    </location>
</feature>
<evidence type="ECO:0000313" key="4">
    <source>
        <dbReference type="Proteomes" id="UP000186817"/>
    </source>
</evidence>
<proteinExistence type="predicted"/>
<dbReference type="AlphaFoldDB" id="A0A1Q9F3Q6"/>
<evidence type="ECO:0000259" key="2">
    <source>
        <dbReference type="PROSITE" id="PS50829"/>
    </source>
</evidence>
<reference evidence="3 4" key="1">
    <citation type="submission" date="2016-02" db="EMBL/GenBank/DDBJ databases">
        <title>Genome analysis of coral dinoflagellate symbionts highlights evolutionary adaptations to a symbiotic lifestyle.</title>
        <authorList>
            <person name="Aranda M."/>
            <person name="Li Y."/>
            <person name="Liew Y.J."/>
            <person name="Baumgarten S."/>
            <person name="Simakov O."/>
            <person name="Wilson M."/>
            <person name="Piel J."/>
            <person name="Ashoor H."/>
            <person name="Bougouffa S."/>
            <person name="Bajic V.B."/>
            <person name="Ryu T."/>
            <person name="Ravasi T."/>
            <person name="Bayer T."/>
            <person name="Micklem G."/>
            <person name="Kim H."/>
            <person name="Bhak J."/>
            <person name="Lajeunesse T.C."/>
            <person name="Voolstra C.R."/>
        </authorList>
    </citation>
    <scope>NUCLEOTIDE SEQUENCE [LARGE SCALE GENOMIC DNA]</scope>
    <source>
        <strain evidence="3 4">CCMP2467</strain>
    </source>
</reference>
<feature type="region of interest" description="Disordered" evidence="1">
    <location>
        <begin position="681"/>
        <end position="703"/>
    </location>
</feature>